<dbReference type="PANTHER" id="PTHR19879:SF9">
    <property type="entry name" value="TRANSCRIPTION INITIATION FACTOR TFIID SUBUNIT 5"/>
    <property type="match status" value="1"/>
</dbReference>
<feature type="repeat" description="WD" evidence="3">
    <location>
        <begin position="875"/>
        <end position="909"/>
    </location>
</feature>
<dbReference type="SUPFAM" id="SSF52540">
    <property type="entry name" value="P-loop containing nucleoside triphosphate hydrolases"/>
    <property type="match status" value="1"/>
</dbReference>
<feature type="domain" description="Novel STAND NTPase 1" evidence="5">
    <location>
        <begin position="60"/>
        <end position="479"/>
    </location>
</feature>
<dbReference type="PROSITE" id="PS50082">
    <property type="entry name" value="WD_REPEATS_2"/>
    <property type="match status" value="2"/>
</dbReference>
<name>A0AB39TGW3_9ACTN</name>
<evidence type="ECO:0000313" key="6">
    <source>
        <dbReference type="EMBL" id="XDQ78169.1"/>
    </source>
</evidence>
<dbReference type="InterPro" id="IPR049052">
    <property type="entry name" value="nSTAND1"/>
</dbReference>
<dbReference type="SUPFAM" id="SSF82171">
    <property type="entry name" value="DPP6 N-terminal domain-like"/>
    <property type="match status" value="1"/>
</dbReference>
<feature type="compositionally biased region" description="Low complexity" evidence="4">
    <location>
        <begin position="915"/>
        <end position="927"/>
    </location>
</feature>
<dbReference type="SUPFAM" id="SSF75011">
    <property type="entry name" value="3-carboxy-cis,cis-mucoante lactonizing enzyme"/>
    <property type="match status" value="1"/>
</dbReference>
<dbReference type="SMART" id="SM00320">
    <property type="entry name" value="WD40"/>
    <property type="match status" value="10"/>
</dbReference>
<dbReference type="Gene3D" id="3.40.50.300">
    <property type="entry name" value="P-loop containing nucleotide triphosphate hydrolases"/>
    <property type="match status" value="1"/>
</dbReference>
<protein>
    <submittedName>
        <fullName evidence="6">AAA family ATPase</fullName>
    </submittedName>
</protein>
<keyword evidence="1 3" id="KW-0853">WD repeat</keyword>
<dbReference type="InterPro" id="IPR027417">
    <property type="entry name" value="P-loop_NTPase"/>
</dbReference>
<evidence type="ECO:0000256" key="4">
    <source>
        <dbReference type="SAM" id="MobiDB-lite"/>
    </source>
</evidence>
<keyword evidence="2" id="KW-0677">Repeat</keyword>
<dbReference type="InterPro" id="IPR015943">
    <property type="entry name" value="WD40/YVTN_repeat-like_dom_sf"/>
</dbReference>
<dbReference type="InterPro" id="IPR019775">
    <property type="entry name" value="WD40_repeat_CS"/>
</dbReference>
<sequence>MSLPEPGPDGLRQEAYASGDATVYMAGRDQFIATGVVHVHYGGDGLRRIEPAEEGGDDCPYPGMAAFEAAQAKWFLGREAVLAKLTSRLDECLRGGGAVGVVGASGSGKSSLLRAGLVPALGAGALPGSRRWPCLLFTPGEHPVAALAGHLAALTDSEPAAVEAELADDPPALAARLRAALDRYGADRLVVVVDQAEELFTQVEATAERDRFVDALTQLANGAGAPALVVYGVRADFYGRFAEHPALQAALERRQVFVGPMSDTELAEAVTAPAASVGLTVEPRLVDVLLRDLGVDALAADQPEEEEEADDAEPTRPWRGYDAGRLPLLAHALRATWRARSGTTLTLAGYRASGGIHGAIEATAEDVYRGLDEEGRRAAETILRNLVRINEDAEDTRRALPADRATEGVAPDVAEAVLAAFTEGRLLTRNRTTVQITHEALLKAWPRLRGWLETDRADHLVRQQLKDAAAEWEDKRHDRSLLYRGNRLQAARDATDRPGGDLGSTVAAFLDAAIRLKRRTAALRRGAVALLVVLAVIALASAKLAGDQKDRADQQRRVAVEQADLATERLIQAQADTLRESDPQLSLRLSLAALRLHPTPEARSGMLRTLEETHLEGSSARGAVGSGVSLAAFTGDGGTLAVVPDHERGTVNLWDTAELGQPLQLASLRSESTSIEAVAFSSDQRRLVTVGRQVEKRSSSDADVALWDLTDRHRPRRLPFHADPGVRVRGAAISPDGRTLALVADEPTTTLALWDIATGGTPRQLGSPVPAVQAEHVIFSSDGRLLITGAGSIEYRGDALTSSSIVRGTGWQVWDAADPAAPKATAAHGPWSGQFALSPTAPLLAENRDRTVTLWDLADPRAPSKRSTLTTAADVSAFAFGPDGRSLVTSTSNGGSVLWDITDPANPRSRAELVGSHGAAPGSHGAAPGSGGKDLGTTYARSFDRIQSVAYNGTGGRIVLAAADGTLSQWSIDGRPLPARTATLPRTNLAAAAYSVDGNRLVTGEWSGDARIWDTSDPARPRESTVLPGKADWPAVAVAFNRDATVVAVGTRYGESARQGEVVLWDVSTPAAPRRTATLQLPSGVGSLAFSPTSDLLVVTGGRFFEDTWVGFWNTRAPDPPRQLKLIDRLGVAVSDATKKAHPDRTPPAFDFDPQLLMVHEPTVFGPDGRRLVLPSSLWDVSDPAAPVLVPVVQPAGPVPAAARPFSGPGGAAFSPDGRLLAEGSGDGVKLWPLGAGIGPSATGLLPITPSTHEAHIDYHPGGNLVAVGQDNGLVRLYEVADPALPGLAVDLPDSAADVQAVRFSPDKKTLLVLRTDGTAQIWDLGALPAIAADPVGLACRIAAGGLSRKDWEGGYAAGLPYQDTCARS</sequence>
<dbReference type="EMBL" id="CP163445">
    <property type="protein sequence ID" value="XDQ78169.1"/>
    <property type="molecule type" value="Genomic_DNA"/>
</dbReference>
<evidence type="ECO:0000256" key="3">
    <source>
        <dbReference type="PROSITE-ProRule" id="PRU00221"/>
    </source>
</evidence>
<dbReference type="Gene3D" id="2.130.10.10">
    <property type="entry name" value="YVTN repeat-like/Quinoprotein amine dehydrogenase"/>
    <property type="match status" value="4"/>
</dbReference>
<reference evidence="6" key="1">
    <citation type="submission" date="2024-07" db="EMBL/GenBank/DDBJ databases">
        <authorList>
            <person name="Yu S.T."/>
        </authorList>
    </citation>
    <scope>NUCLEOTIDE SEQUENCE</scope>
    <source>
        <strain evidence="6">Y1</strain>
    </source>
</reference>
<gene>
    <name evidence="6" type="ORF">AB2U05_06625</name>
</gene>
<proteinExistence type="predicted"/>
<dbReference type="Pfam" id="PF20703">
    <property type="entry name" value="nSTAND1"/>
    <property type="match status" value="1"/>
</dbReference>
<accession>A0AB39TGW3</accession>
<organism evidence="6">
    <name type="scientific">Streptomyces sp. Y1</name>
    <dbReference type="NCBI Taxonomy" id="3238634"/>
    <lineage>
        <taxon>Bacteria</taxon>
        <taxon>Bacillati</taxon>
        <taxon>Actinomycetota</taxon>
        <taxon>Actinomycetes</taxon>
        <taxon>Kitasatosporales</taxon>
        <taxon>Streptomycetaceae</taxon>
        <taxon>Streptomyces</taxon>
    </lineage>
</organism>
<dbReference type="RefSeq" id="WP_369182697.1">
    <property type="nucleotide sequence ID" value="NZ_CP163445.1"/>
</dbReference>
<evidence type="ECO:0000259" key="5">
    <source>
        <dbReference type="Pfam" id="PF20703"/>
    </source>
</evidence>
<dbReference type="PROSITE" id="PS00678">
    <property type="entry name" value="WD_REPEATS_1"/>
    <property type="match status" value="1"/>
</dbReference>
<dbReference type="InterPro" id="IPR001680">
    <property type="entry name" value="WD40_rpt"/>
</dbReference>
<evidence type="ECO:0000256" key="1">
    <source>
        <dbReference type="ARBA" id="ARBA00022574"/>
    </source>
</evidence>
<dbReference type="PANTHER" id="PTHR19879">
    <property type="entry name" value="TRANSCRIPTION INITIATION FACTOR TFIID"/>
    <property type="match status" value="1"/>
</dbReference>
<evidence type="ECO:0000256" key="2">
    <source>
        <dbReference type="ARBA" id="ARBA00022737"/>
    </source>
</evidence>
<feature type="repeat" description="WD" evidence="3">
    <location>
        <begin position="1292"/>
        <end position="1325"/>
    </location>
</feature>
<feature type="region of interest" description="Disordered" evidence="4">
    <location>
        <begin position="908"/>
        <end position="932"/>
    </location>
</feature>